<dbReference type="RefSeq" id="WP_344619038.1">
    <property type="nucleotide sequence ID" value="NZ_BAAARV010000093.1"/>
</dbReference>
<keyword evidence="2 4" id="KW-0503">Monooxygenase</keyword>
<name>A0ABP5ULK9_9ACTN</name>
<reference evidence="5" key="1">
    <citation type="journal article" date="2019" name="Int. J. Syst. Evol. Microbiol.">
        <title>The Global Catalogue of Microorganisms (GCM) 10K type strain sequencing project: providing services to taxonomists for standard genome sequencing and annotation.</title>
        <authorList>
            <consortium name="The Broad Institute Genomics Platform"/>
            <consortium name="The Broad Institute Genome Sequencing Center for Infectious Disease"/>
            <person name="Wu L."/>
            <person name="Ma J."/>
        </authorList>
    </citation>
    <scope>NUCLEOTIDE SEQUENCE [LARGE SCALE GENOMIC DNA]</scope>
    <source>
        <strain evidence="5">JCM 3272</strain>
    </source>
</reference>
<evidence type="ECO:0000313" key="4">
    <source>
        <dbReference type="EMBL" id="GAA2383361.1"/>
    </source>
</evidence>
<dbReference type="EMBL" id="BAAARV010000093">
    <property type="protein sequence ID" value="GAA2383361.1"/>
    <property type="molecule type" value="Genomic_DNA"/>
</dbReference>
<proteinExistence type="predicted"/>
<dbReference type="InterPro" id="IPR002938">
    <property type="entry name" value="FAD-bd"/>
</dbReference>
<protein>
    <submittedName>
        <fullName evidence="4">FAD-dependent monooxygenase</fullName>
    </submittedName>
</protein>
<evidence type="ECO:0000259" key="3">
    <source>
        <dbReference type="Pfam" id="PF01494"/>
    </source>
</evidence>
<keyword evidence="1" id="KW-0560">Oxidoreductase</keyword>
<dbReference type="PRINTS" id="PR00420">
    <property type="entry name" value="RNGMNOXGNASE"/>
</dbReference>
<evidence type="ECO:0000256" key="2">
    <source>
        <dbReference type="ARBA" id="ARBA00023033"/>
    </source>
</evidence>
<dbReference type="Proteomes" id="UP001501444">
    <property type="component" value="Unassembled WGS sequence"/>
</dbReference>
<dbReference type="PANTHER" id="PTHR13789:SF309">
    <property type="entry name" value="PUTATIVE (AFU_ORTHOLOGUE AFUA_6G14510)-RELATED"/>
    <property type="match status" value="1"/>
</dbReference>
<dbReference type="Pfam" id="PF01494">
    <property type="entry name" value="FAD_binding_3"/>
    <property type="match status" value="1"/>
</dbReference>
<accession>A0ABP5ULK9</accession>
<dbReference type="InterPro" id="IPR036188">
    <property type="entry name" value="FAD/NAD-bd_sf"/>
</dbReference>
<dbReference type="Gene3D" id="3.50.50.60">
    <property type="entry name" value="FAD/NAD(P)-binding domain"/>
    <property type="match status" value="1"/>
</dbReference>
<keyword evidence="5" id="KW-1185">Reference proteome</keyword>
<organism evidence="4 5">
    <name type="scientific">Dactylosporangium salmoneum</name>
    <dbReference type="NCBI Taxonomy" id="53361"/>
    <lineage>
        <taxon>Bacteria</taxon>
        <taxon>Bacillati</taxon>
        <taxon>Actinomycetota</taxon>
        <taxon>Actinomycetes</taxon>
        <taxon>Micromonosporales</taxon>
        <taxon>Micromonosporaceae</taxon>
        <taxon>Dactylosporangium</taxon>
    </lineage>
</organism>
<gene>
    <name evidence="4" type="ORF">GCM10010170_092250</name>
</gene>
<dbReference type="PANTHER" id="PTHR13789">
    <property type="entry name" value="MONOOXYGENASE"/>
    <property type="match status" value="1"/>
</dbReference>
<dbReference type="GO" id="GO:0004497">
    <property type="term" value="F:monooxygenase activity"/>
    <property type="evidence" value="ECO:0007669"/>
    <property type="project" value="UniProtKB-KW"/>
</dbReference>
<evidence type="ECO:0000313" key="5">
    <source>
        <dbReference type="Proteomes" id="UP001501444"/>
    </source>
</evidence>
<feature type="domain" description="FAD-binding" evidence="3">
    <location>
        <begin position="7"/>
        <end position="346"/>
    </location>
</feature>
<comment type="caution">
    <text evidence="4">The sequence shown here is derived from an EMBL/GenBank/DDBJ whole genome shotgun (WGS) entry which is preliminary data.</text>
</comment>
<sequence>MAGIHNAIVIGGGIGGPVAAMALQKAGIEATVYEAYDGTADGVGGALSIAPNGRTALAAIDAELEAAVAAAGRPMRGMVMQSWTGKRLGEFGDLPGLPGQLLVWRSDLYRTLYAEAVRRGVRIEHGKRLTGLTDDAAEGRVVARFADGTTAAGDVLVGADGIRSTVRGLIDPSAPQPRYAGLLGFGARSGGEGLEDTAGKMHMVFGKRAFFGYVVAPDESGWFANLPHKTPMSAAEAKAVGAQEWLRRLAEVFAEDRTPAARMIRHTAPEDLVITGGMEDIPSVPVWHSGRVVLLGDAAHPTSPSSGQGASLAMESGVQLARCLRDLPVAQAFAAYEGLRRERVERIIKMAARTNSDKAAGPVARVLRDLLMPLAMRFVDPAKFTWQFDHPIDWAARVAAPEGVALPA</sequence>
<dbReference type="InterPro" id="IPR050493">
    <property type="entry name" value="FAD-dep_Monooxygenase_BioMet"/>
</dbReference>
<dbReference type="SUPFAM" id="SSF51905">
    <property type="entry name" value="FAD/NAD(P)-binding domain"/>
    <property type="match status" value="1"/>
</dbReference>
<evidence type="ECO:0000256" key="1">
    <source>
        <dbReference type="ARBA" id="ARBA00023002"/>
    </source>
</evidence>